<proteinExistence type="inferred from homology"/>
<gene>
    <name evidence="3" type="ORF">GCM10010531_05080</name>
</gene>
<keyword evidence="2" id="KW-0349">Heme</keyword>
<dbReference type="InterPro" id="IPR001128">
    <property type="entry name" value="Cyt_P450"/>
</dbReference>
<protein>
    <submittedName>
        <fullName evidence="3">Cytochrome P450</fullName>
    </submittedName>
</protein>
<comment type="similarity">
    <text evidence="1 2">Belongs to the cytochrome P450 family.</text>
</comment>
<dbReference type="InterPro" id="IPR036396">
    <property type="entry name" value="Cyt_P450_sf"/>
</dbReference>
<dbReference type="PROSITE" id="PS00086">
    <property type="entry name" value="CYTOCHROME_P450"/>
    <property type="match status" value="1"/>
</dbReference>
<dbReference type="PANTHER" id="PTHR46696">
    <property type="entry name" value="P450, PUTATIVE (EUROFUNG)-RELATED"/>
    <property type="match status" value="1"/>
</dbReference>
<keyword evidence="4" id="KW-1185">Reference proteome</keyword>
<dbReference type="EMBL" id="BAAAVV010000001">
    <property type="protein sequence ID" value="GAA3156731.1"/>
    <property type="molecule type" value="Genomic_DNA"/>
</dbReference>
<dbReference type="Proteomes" id="UP001499924">
    <property type="component" value="Unassembled WGS sequence"/>
</dbReference>
<reference evidence="4" key="1">
    <citation type="journal article" date="2019" name="Int. J. Syst. Evol. Microbiol.">
        <title>The Global Catalogue of Microorganisms (GCM) 10K type strain sequencing project: providing services to taxonomists for standard genome sequencing and annotation.</title>
        <authorList>
            <consortium name="The Broad Institute Genomics Platform"/>
            <consortium name="The Broad Institute Genome Sequencing Center for Infectious Disease"/>
            <person name="Wu L."/>
            <person name="Ma J."/>
        </authorList>
    </citation>
    <scope>NUCLEOTIDE SEQUENCE [LARGE SCALE GENOMIC DNA]</scope>
    <source>
        <strain evidence="4">JCM 15614</strain>
    </source>
</reference>
<evidence type="ECO:0000313" key="4">
    <source>
        <dbReference type="Proteomes" id="UP001499924"/>
    </source>
</evidence>
<dbReference type="Gene3D" id="1.10.630.10">
    <property type="entry name" value="Cytochrome P450"/>
    <property type="match status" value="1"/>
</dbReference>
<dbReference type="CDD" id="cd20625">
    <property type="entry name" value="CYP164-like"/>
    <property type="match status" value="1"/>
</dbReference>
<sequence length="453" mass="49589">MQTTVEAPRTAPSVGRGRLAAVVQRPARTAVRWGVRHALPAVFLDRAARRGDLVARLLRDPSVRDEPWAVHERLREQGPLVPTSLGLVTTSHAVAQEVLRSESFGVAWDRSVAPGWVRWALRFGDELDATGVAEPPSMLVVDPPDHTRFRRLVSRAFTPRATAASEPMVRRIAEDLLDALEPARDTTDLVAAYAAQLPVLVIADLLGVPTERREDFLRWGAAAAATLDPGLPLRRYLSAERGLRAMHAFLRGHFERLRREPGEDLVSRLVTLPEDEALTERELHATVMLLLGAGFETTVNLLGNAVVLLDAHRDQWEGLLADPAGWPGAVEEVLRLDSPVQLTGRTARADVSLAGRAVPAGTRVTLLLGAANRDPAVFAEPDRFDVQRANARDHLAFSGGIHYCVGAGLARLEAVVGLQALAERFPRLRVSGTPVRRDLQTLRGFERLPVTLR</sequence>
<name>A0ABP6NTW3_9ACTN</name>
<evidence type="ECO:0000313" key="3">
    <source>
        <dbReference type="EMBL" id="GAA3156731.1"/>
    </source>
</evidence>
<evidence type="ECO:0000256" key="1">
    <source>
        <dbReference type="ARBA" id="ARBA00010617"/>
    </source>
</evidence>
<comment type="caution">
    <text evidence="3">The sequence shown here is derived from an EMBL/GenBank/DDBJ whole genome shotgun (WGS) entry which is preliminary data.</text>
</comment>
<dbReference type="PANTHER" id="PTHR46696:SF4">
    <property type="entry name" value="BIOTIN BIOSYNTHESIS CYTOCHROME P450"/>
    <property type="match status" value="1"/>
</dbReference>
<keyword evidence="2" id="KW-0560">Oxidoreductase</keyword>
<dbReference type="PRINTS" id="PR00359">
    <property type="entry name" value="BP450"/>
</dbReference>
<dbReference type="RefSeq" id="WP_344686936.1">
    <property type="nucleotide sequence ID" value="NZ_BAAAVV010000001.1"/>
</dbReference>
<dbReference type="Pfam" id="PF00067">
    <property type="entry name" value="p450"/>
    <property type="match status" value="1"/>
</dbReference>
<dbReference type="PRINTS" id="PR00385">
    <property type="entry name" value="P450"/>
</dbReference>
<dbReference type="SUPFAM" id="SSF48264">
    <property type="entry name" value="Cytochrome P450"/>
    <property type="match status" value="1"/>
</dbReference>
<evidence type="ECO:0000256" key="2">
    <source>
        <dbReference type="RuleBase" id="RU000461"/>
    </source>
</evidence>
<keyword evidence="2" id="KW-0503">Monooxygenase</keyword>
<accession>A0ABP6NTW3</accession>
<organism evidence="3 4">
    <name type="scientific">Blastococcus jejuensis</name>
    <dbReference type="NCBI Taxonomy" id="351224"/>
    <lineage>
        <taxon>Bacteria</taxon>
        <taxon>Bacillati</taxon>
        <taxon>Actinomycetota</taxon>
        <taxon>Actinomycetes</taxon>
        <taxon>Geodermatophilales</taxon>
        <taxon>Geodermatophilaceae</taxon>
        <taxon>Blastococcus</taxon>
    </lineage>
</organism>
<keyword evidence="2" id="KW-0408">Iron</keyword>
<dbReference type="InterPro" id="IPR017972">
    <property type="entry name" value="Cyt_P450_CS"/>
</dbReference>
<dbReference type="InterPro" id="IPR002397">
    <property type="entry name" value="Cyt_P450_B"/>
</dbReference>
<keyword evidence="2" id="KW-0479">Metal-binding</keyword>